<evidence type="ECO:0000313" key="1">
    <source>
        <dbReference type="EMBL" id="GCA72647.1"/>
    </source>
</evidence>
<accession>A0A5A5RHL4</accession>
<organism evidence="1 2">
    <name type="scientific">Microcystis aeruginosa NIES-2519</name>
    <dbReference type="NCBI Taxonomy" id="2303981"/>
    <lineage>
        <taxon>Bacteria</taxon>
        <taxon>Bacillati</taxon>
        <taxon>Cyanobacteriota</taxon>
        <taxon>Cyanophyceae</taxon>
        <taxon>Oscillatoriophycideae</taxon>
        <taxon>Chroococcales</taxon>
        <taxon>Microcystaceae</taxon>
        <taxon>Microcystis</taxon>
    </lineage>
</organism>
<evidence type="ECO:0000313" key="2">
    <source>
        <dbReference type="Proteomes" id="UP000323569"/>
    </source>
</evidence>
<dbReference type="AlphaFoldDB" id="A0A5A5RHL4"/>
<protein>
    <submittedName>
        <fullName evidence="1">Uncharacterized protein</fullName>
    </submittedName>
</protein>
<dbReference type="EMBL" id="BHVO01000118">
    <property type="protein sequence ID" value="GCA72647.1"/>
    <property type="molecule type" value="Genomic_DNA"/>
</dbReference>
<sequence>MKTPGFEARFSQNLAPVGARKATKPLPCLHFTFIQPALINGNVFANQLLALGTLQTFNFLASLINGNVSKAHNFLLFLLCKLF</sequence>
<gene>
    <name evidence="1" type="ORF">MiYa_04200</name>
</gene>
<name>A0A5A5RHL4_MICAE</name>
<comment type="caution">
    <text evidence="1">The sequence shown here is derived from an EMBL/GenBank/DDBJ whole genome shotgun (WGS) entry which is preliminary data.</text>
</comment>
<reference evidence="1 2" key="1">
    <citation type="submission" date="2018-09" db="EMBL/GenBank/DDBJ databases">
        <title>Evolutionary history of phycoerythrin pigmentation in the water bloom-forming cyanobacterium Microcystis aeruginosa.</title>
        <authorList>
            <person name="Tanabe Y."/>
            <person name="Tanabe Y."/>
            <person name="Yamaguchi H."/>
        </authorList>
    </citation>
    <scope>NUCLEOTIDE SEQUENCE [LARGE SCALE GENOMIC DNA]</scope>
    <source>
        <strain evidence="1 2">NIES-2519</strain>
    </source>
</reference>
<dbReference type="Proteomes" id="UP000323569">
    <property type="component" value="Unassembled WGS sequence"/>
</dbReference>
<proteinExistence type="predicted"/>